<dbReference type="WBParaSite" id="SPAL_0000980670.1">
    <property type="protein sequence ID" value="SPAL_0000980670.1"/>
    <property type="gene ID" value="SPAL_0000980670"/>
</dbReference>
<reference evidence="2" key="1">
    <citation type="submission" date="2017-02" db="UniProtKB">
        <authorList>
            <consortium name="WormBaseParasite"/>
        </authorList>
    </citation>
    <scope>IDENTIFICATION</scope>
</reference>
<protein>
    <submittedName>
        <fullName evidence="2">DUF3444 domain-containing protein</fullName>
    </submittedName>
</protein>
<dbReference type="Proteomes" id="UP000046392">
    <property type="component" value="Unplaced"/>
</dbReference>
<dbReference type="AlphaFoldDB" id="A0A0N5BVE5"/>
<keyword evidence="1" id="KW-1185">Reference proteome</keyword>
<organism evidence="1 2">
    <name type="scientific">Strongyloides papillosus</name>
    <name type="common">Intestinal threadworm</name>
    <dbReference type="NCBI Taxonomy" id="174720"/>
    <lineage>
        <taxon>Eukaryota</taxon>
        <taxon>Metazoa</taxon>
        <taxon>Ecdysozoa</taxon>
        <taxon>Nematoda</taxon>
        <taxon>Chromadorea</taxon>
        <taxon>Rhabditida</taxon>
        <taxon>Tylenchina</taxon>
        <taxon>Panagrolaimomorpha</taxon>
        <taxon>Strongyloidoidea</taxon>
        <taxon>Strongyloididae</taxon>
        <taxon>Strongyloides</taxon>
    </lineage>
</organism>
<sequence>MERNVEVPLPHVQEGHFVRTGPYVGQVPMNYGDFYNVVSNFSGGCQQNRKWKRIGRVESYHKDSKLLNSNNFYLTEDDEKV</sequence>
<proteinExistence type="predicted"/>
<accession>A0A0N5BVE5</accession>
<name>A0A0N5BVE5_STREA</name>
<evidence type="ECO:0000313" key="1">
    <source>
        <dbReference type="Proteomes" id="UP000046392"/>
    </source>
</evidence>
<evidence type="ECO:0000313" key="2">
    <source>
        <dbReference type="WBParaSite" id="SPAL_0000980670.1"/>
    </source>
</evidence>